<evidence type="ECO:0000313" key="1">
    <source>
        <dbReference type="EMBL" id="SOD16008.1"/>
    </source>
</evidence>
<sequence length="220" mass="24578">MMKILNFKNILVLDTSTFFFKFMDFFMNDLSNINQLVKESIANNRAIIIILQTKERINLIEESTKFGFDIEELKSIGLIKFLDAGLFLSNLILDNSELDSIALKDSVSHTIINSNLNFSKVLLIDGMVDMLLRKGNQESAIFLENQIQAMALEQGFDLYIYDSVVKTFSENESLEISSVDASIITSIGNSVRNGLETAGNTLESLAKPSTAKLNSFTLPL</sequence>
<reference evidence="1 2" key="1">
    <citation type="submission" date="2017-09" db="EMBL/GenBank/DDBJ databases">
        <authorList>
            <person name="Ehlers B."/>
            <person name="Leendertz F.H."/>
        </authorList>
    </citation>
    <scope>NUCLEOTIDE SEQUENCE [LARGE SCALE GENOMIC DNA]</scope>
    <source>
        <strain evidence="1 2">Nm42</strain>
    </source>
</reference>
<evidence type="ECO:0000313" key="2">
    <source>
        <dbReference type="Proteomes" id="UP000219335"/>
    </source>
</evidence>
<dbReference type="AlphaFoldDB" id="A0A286A297"/>
<dbReference type="EMBL" id="OCMU01000001">
    <property type="protein sequence ID" value="SOD16008.1"/>
    <property type="molecule type" value="Genomic_DNA"/>
</dbReference>
<name>A0A286A297_9PROT</name>
<proteinExistence type="predicted"/>
<gene>
    <name evidence="1" type="ORF">SAMN06297164_0187</name>
</gene>
<dbReference type="Proteomes" id="UP000219335">
    <property type="component" value="Unassembled WGS sequence"/>
</dbReference>
<accession>A0A286A297</accession>
<organism evidence="1 2">
    <name type="scientific">Nitrosomonas ureae</name>
    <dbReference type="NCBI Taxonomy" id="44577"/>
    <lineage>
        <taxon>Bacteria</taxon>
        <taxon>Pseudomonadati</taxon>
        <taxon>Pseudomonadota</taxon>
        <taxon>Betaproteobacteria</taxon>
        <taxon>Nitrosomonadales</taxon>
        <taxon>Nitrosomonadaceae</taxon>
        <taxon>Nitrosomonas</taxon>
    </lineage>
</organism>
<protein>
    <submittedName>
        <fullName evidence="1">Uncharacterized protein</fullName>
    </submittedName>
</protein>